<dbReference type="AlphaFoldDB" id="A0A210QQD5"/>
<evidence type="ECO:0000259" key="2">
    <source>
        <dbReference type="PROSITE" id="PS50208"/>
    </source>
</evidence>
<evidence type="ECO:0000313" key="4">
    <source>
        <dbReference type="Proteomes" id="UP000242188"/>
    </source>
</evidence>
<proteinExistence type="predicted"/>
<feature type="region of interest" description="Disordered" evidence="1">
    <location>
        <begin position="242"/>
        <end position="276"/>
    </location>
</feature>
<gene>
    <name evidence="3" type="ORF">KP79_PYT04570</name>
</gene>
<dbReference type="SUPFAM" id="SSF52129">
    <property type="entry name" value="Caspase-like"/>
    <property type="match status" value="1"/>
</dbReference>
<dbReference type="GO" id="GO:0004197">
    <property type="term" value="F:cysteine-type endopeptidase activity"/>
    <property type="evidence" value="ECO:0007669"/>
    <property type="project" value="InterPro"/>
</dbReference>
<dbReference type="Pfam" id="PF00656">
    <property type="entry name" value="Peptidase_C14"/>
    <property type="match status" value="1"/>
</dbReference>
<protein>
    <recommendedName>
        <fullName evidence="2">Caspase family p20 domain-containing protein</fullName>
    </recommendedName>
</protein>
<keyword evidence="4" id="KW-1185">Reference proteome</keyword>
<dbReference type="Gene3D" id="3.40.50.1460">
    <property type="match status" value="1"/>
</dbReference>
<sequence>MSTVRVALDPHGQVKDIPICDGVLHIKELKSEFQEATGLKYCDGDGVWTAVEMENDAFKITQNDSHLFVVVNNVFTVDGPDDRNFDSCKREYTSILKPKPPRNLAVIIGNFEFPWENDKLPGAKTDLKVMTMMLSSPPFNFTVLKCSNLTRKQMEIVAKDAEHLCTKDLKSFLWFISTHGYVSDGHQMLKGIDGTYVKLTDLIISTPDPSTPKVYLVNACRFDGRVDQVDLGAEFQVVGESAVHGGGDGSAGDDDESEARHKISESRSGGDPSPKIFSPIPADAYTDRMIHCPTNFLLVYGCPVGQGIPDYVPHPPERISWLVHSLKKVVKRYREAQEPVNLLSLLTEANGYCCCELDLERRKYTFVLEHRLTSDKGLCFP</sequence>
<dbReference type="InterPro" id="IPR001309">
    <property type="entry name" value="Pept_C14_p20"/>
</dbReference>
<dbReference type="EMBL" id="NEDP02002418">
    <property type="protein sequence ID" value="OWF50924.1"/>
    <property type="molecule type" value="Genomic_DNA"/>
</dbReference>
<accession>A0A210QQD5</accession>
<dbReference type="InterPro" id="IPR029030">
    <property type="entry name" value="Caspase-like_dom_sf"/>
</dbReference>
<name>A0A210QQD5_MIZYE</name>
<organism evidence="3 4">
    <name type="scientific">Mizuhopecten yessoensis</name>
    <name type="common">Japanese scallop</name>
    <name type="synonym">Patinopecten yessoensis</name>
    <dbReference type="NCBI Taxonomy" id="6573"/>
    <lineage>
        <taxon>Eukaryota</taxon>
        <taxon>Metazoa</taxon>
        <taxon>Spiralia</taxon>
        <taxon>Lophotrochozoa</taxon>
        <taxon>Mollusca</taxon>
        <taxon>Bivalvia</taxon>
        <taxon>Autobranchia</taxon>
        <taxon>Pteriomorphia</taxon>
        <taxon>Pectinida</taxon>
        <taxon>Pectinoidea</taxon>
        <taxon>Pectinidae</taxon>
        <taxon>Mizuhopecten</taxon>
    </lineage>
</organism>
<feature type="domain" description="Caspase family p20" evidence="2">
    <location>
        <begin position="101"/>
        <end position="221"/>
    </location>
</feature>
<dbReference type="PROSITE" id="PS50208">
    <property type="entry name" value="CASPASE_P20"/>
    <property type="match status" value="1"/>
</dbReference>
<evidence type="ECO:0000256" key="1">
    <source>
        <dbReference type="SAM" id="MobiDB-lite"/>
    </source>
</evidence>
<evidence type="ECO:0000313" key="3">
    <source>
        <dbReference type="EMBL" id="OWF50924.1"/>
    </source>
</evidence>
<dbReference type="PANTHER" id="PTHR22576:SF41">
    <property type="entry name" value="CASPASE 14, APOPTOSIS-RELATED CYSTEINE PEPTIDASE"/>
    <property type="match status" value="1"/>
</dbReference>
<dbReference type="GO" id="GO:0006508">
    <property type="term" value="P:proteolysis"/>
    <property type="evidence" value="ECO:0007669"/>
    <property type="project" value="InterPro"/>
</dbReference>
<dbReference type="OrthoDB" id="10464838at2759"/>
<dbReference type="Proteomes" id="UP000242188">
    <property type="component" value="Unassembled WGS sequence"/>
</dbReference>
<dbReference type="InterPro" id="IPR052039">
    <property type="entry name" value="Caspase-related_regulators"/>
</dbReference>
<reference evidence="3 4" key="1">
    <citation type="journal article" date="2017" name="Nat. Ecol. Evol.">
        <title>Scallop genome provides insights into evolution of bilaterian karyotype and development.</title>
        <authorList>
            <person name="Wang S."/>
            <person name="Zhang J."/>
            <person name="Jiao W."/>
            <person name="Li J."/>
            <person name="Xun X."/>
            <person name="Sun Y."/>
            <person name="Guo X."/>
            <person name="Huan P."/>
            <person name="Dong B."/>
            <person name="Zhang L."/>
            <person name="Hu X."/>
            <person name="Sun X."/>
            <person name="Wang J."/>
            <person name="Zhao C."/>
            <person name="Wang Y."/>
            <person name="Wang D."/>
            <person name="Huang X."/>
            <person name="Wang R."/>
            <person name="Lv J."/>
            <person name="Li Y."/>
            <person name="Zhang Z."/>
            <person name="Liu B."/>
            <person name="Lu W."/>
            <person name="Hui Y."/>
            <person name="Liang J."/>
            <person name="Zhou Z."/>
            <person name="Hou R."/>
            <person name="Li X."/>
            <person name="Liu Y."/>
            <person name="Li H."/>
            <person name="Ning X."/>
            <person name="Lin Y."/>
            <person name="Zhao L."/>
            <person name="Xing Q."/>
            <person name="Dou J."/>
            <person name="Li Y."/>
            <person name="Mao J."/>
            <person name="Guo H."/>
            <person name="Dou H."/>
            <person name="Li T."/>
            <person name="Mu C."/>
            <person name="Jiang W."/>
            <person name="Fu Q."/>
            <person name="Fu X."/>
            <person name="Miao Y."/>
            <person name="Liu J."/>
            <person name="Yu Q."/>
            <person name="Li R."/>
            <person name="Liao H."/>
            <person name="Li X."/>
            <person name="Kong Y."/>
            <person name="Jiang Z."/>
            <person name="Chourrout D."/>
            <person name="Li R."/>
            <person name="Bao Z."/>
        </authorList>
    </citation>
    <scope>NUCLEOTIDE SEQUENCE [LARGE SCALE GENOMIC DNA]</scope>
    <source>
        <strain evidence="3 4">PY_sf001</strain>
    </source>
</reference>
<dbReference type="PANTHER" id="PTHR22576">
    <property type="entry name" value="MUCOSA ASSOCIATED LYMPHOID TISSUE LYMPHOMA TRANSLOCATION PROTEIN 1/PARACASPASE"/>
    <property type="match status" value="1"/>
</dbReference>
<comment type="caution">
    <text evidence="3">The sequence shown here is derived from an EMBL/GenBank/DDBJ whole genome shotgun (WGS) entry which is preliminary data.</text>
</comment>
<dbReference type="InterPro" id="IPR011600">
    <property type="entry name" value="Pept_C14_caspase"/>
</dbReference>